<dbReference type="InterPro" id="IPR002347">
    <property type="entry name" value="SDR_fam"/>
</dbReference>
<dbReference type="PANTHER" id="PTHR43899">
    <property type="entry name" value="RH59310P"/>
    <property type="match status" value="1"/>
</dbReference>
<evidence type="ECO:0000313" key="6">
    <source>
        <dbReference type="Proteomes" id="UP000028933"/>
    </source>
</evidence>
<reference evidence="5" key="2">
    <citation type="journal article" date="2015" name="Genome Biol. Evol.">
        <title>Complete Genome Sequence and Transcriptomic Analysis of the Novel Pathogen Elizabethkingia anophelis in Response to Oxidative Stress.</title>
        <authorList>
            <person name="Li Y."/>
            <person name="Liu Y."/>
            <person name="Chew S.C."/>
            <person name="Tay M."/>
            <person name="Salido M.M."/>
            <person name="Teo J."/>
            <person name="Lauro F.M."/>
            <person name="Givskov M."/>
            <person name="Yang L."/>
        </authorList>
    </citation>
    <scope>NUCLEOTIDE SEQUENCE</scope>
    <source>
        <strain evidence="5">NUHP1</strain>
    </source>
</reference>
<dbReference type="InterPro" id="IPR036291">
    <property type="entry name" value="NAD(P)-bd_dom_sf"/>
</dbReference>
<reference evidence="5" key="1">
    <citation type="journal article" date="2013" name="Lancet">
        <title>First case of E anophelis outbreak in an intensive-care unit.</title>
        <authorList>
            <person name="Teo J."/>
            <person name="Tan S.Y."/>
            <person name="Tay M."/>
            <person name="Ding Y."/>
            <person name="Kjelleberg S."/>
            <person name="Givskov M."/>
            <person name="Lin R.T."/>
            <person name="Yang L."/>
        </authorList>
    </citation>
    <scope>NUCLEOTIDE SEQUENCE [LARGE SCALE GENOMIC DNA]</scope>
    <source>
        <strain evidence="5">NUHP1</strain>
    </source>
</reference>
<dbReference type="HOGENOM" id="CLU_010194_2_1_10"/>
<dbReference type="InterPro" id="IPR051019">
    <property type="entry name" value="VLCFA-Steroid_DH"/>
</dbReference>
<dbReference type="InterPro" id="IPR020904">
    <property type="entry name" value="Sc_DH/Rdtase_CS"/>
</dbReference>
<dbReference type="PIRSF" id="PIRSF000126">
    <property type="entry name" value="11-beta-HSD1"/>
    <property type="match status" value="1"/>
</dbReference>
<evidence type="ECO:0000256" key="4">
    <source>
        <dbReference type="RuleBase" id="RU000363"/>
    </source>
</evidence>
<dbReference type="PRINTS" id="PR00081">
    <property type="entry name" value="GDHRDH"/>
</dbReference>
<protein>
    <submittedName>
        <fullName evidence="5">Short-chain dehydrogenase/reductase SDR</fullName>
    </submittedName>
</protein>
<dbReference type="EMBL" id="CP007547">
    <property type="protein sequence ID" value="AIL44331.1"/>
    <property type="molecule type" value="Genomic_DNA"/>
</dbReference>
<dbReference type="eggNOG" id="COG0300">
    <property type="taxonomic scope" value="Bacteria"/>
</dbReference>
<dbReference type="PROSITE" id="PS00061">
    <property type="entry name" value="ADH_SHORT"/>
    <property type="match status" value="1"/>
</dbReference>
<evidence type="ECO:0000256" key="2">
    <source>
        <dbReference type="ARBA" id="ARBA00006484"/>
    </source>
</evidence>
<dbReference type="GO" id="GO:0016491">
    <property type="term" value="F:oxidoreductase activity"/>
    <property type="evidence" value="ECO:0007669"/>
    <property type="project" value="UniProtKB-KW"/>
</dbReference>
<dbReference type="AlphaFoldDB" id="A0A077E9S2"/>
<dbReference type="Gene3D" id="3.40.50.720">
    <property type="entry name" value="NAD(P)-binding Rossmann-like Domain"/>
    <property type="match status" value="1"/>
</dbReference>
<dbReference type="PANTHER" id="PTHR43899:SF13">
    <property type="entry name" value="RH59310P"/>
    <property type="match status" value="1"/>
</dbReference>
<organism evidence="5 6">
    <name type="scientific">Elizabethkingia anophelis NUHP1</name>
    <dbReference type="NCBI Taxonomy" id="1338011"/>
    <lineage>
        <taxon>Bacteria</taxon>
        <taxon>Pseudomonadati</taxon>
        <taxon>Bacteroidota</taxon>
        <taxon>Flavobacteriia</taxon>
        <taxon>Flavobacteriales</taxon>
        <taxon>Weeksellaceae</taxon>
        <taxon>Elizabethkingia</taxon>
    </lineage>
</organism>
<dbReference type="STRING" id="1338011.BD94_0556"/>
<dbReference type="Pfam" id="PF00106">
    <property type="entry name" value="adh_short"/>
    <property type="match status" value="1"/>
</dbReference>
<evidence type="ECO:0000313" key="5">
    <source>
        <dbReference type="EMBL" id="AIL44331.1"/>
    </source>
</evidence>
<dbReference type="SUPFAM" id="SSF51735">
    <property type="entry name" value="NAD(P)-binding Rossmann-fold domains"/>
    <property type="match status" value="1"/>
</dbReference>
<comment type="subcellular location">
    <subcellularLocation>
        <location evidence="1">Endoplasmic reticulum</location>
    </subcellularLocation>
</comment>
<keyword evidence="3" id="KW-0560">Oxidoreductase</keyword>
<accession>A0A077E9S2</accession>
<proteinExistence type="inferred from homology"/>
<dbReference type="RefSeq" id="WP_024564624.1">
    <property type="nucleotide sequence ID" value="NZ_CP007547.1"/>
</dbReference>
<evidence type="ECO:0000256" key="3">
    <source>
        <dbReference type="ARBA" id="ARBA00023002"/>
    </source>
</evidence>
<name>A0A077E9S2_9FLAO</name>
<evidence type="ECO:0000256" key="1">
    <source>
        <dbReference type="ARBA" id="ARBA00004240"/>
    </source>
</evidence>
<gene>
    <name evidence="5" type="ORF">BD94_0556</name>
</gene>
<dbReference type="KEGG" id="eao:BD94_0556"/>
<dbReference type="PRINTS" id="PR00080">
    <property type="entry name" value="SDRFAMILY"/>
</dbReference>
<comment type="similarity">
    <text evidence="2 4">Belongs to the short-chain dehydrogenases/reductases (SDR) family.</text>
</comment>
<sequence length="277" mass="31091">MSENKYAIVTGASQGMGKHIALELAKRHINLVLISLPDQGLDSFCQTLISDFGIEAIAYETDLCITGNIMELTQWINENFEVYILINNAGLGGSMKFTQVQTEYISKIIQLNVMATSLLTHLLLPNLIRQKKAYILNISSIAAFAPIGYKTVYPASKAFVHSFSRGLRYELKDTDVLVSVAHPGPMKTTVENTERLNRQGTLGKFLMSTPERNARICVEQLLKGRSLIILNKLSWLVMNYAPDWLKTRLISEASKKEILEQYTEHKKAVPRTASLKE</sequence>
<dbReference type="Proteomes" id="UP000028933">
    <property type="component" value="Chromosome"/>
</dbReference>